<evidence type="ECO:0000313" key="1">
    <source>
        <dbReference type="EMBL" id="CBM69274.1"/>
    </source>
</evidence>
<dbReference type="AlphaFoldDB" id="E6ZCK5"/>
<reference evidence="1" key="1">
    <citation type="journal article" date="2010" name="BMC Genomics">
        <title>The venom composition of the parasitic wasp Chelonus inanitus resolved by combined expressed sequence tags analysis and proteomic approach.</title>
        <authorList>
            <person name="Vincent B."/>
            <person name="Kaeslin M."/>
            <person name="Roth T."/>
            <person name="Heller M."/>
            <person name="Poulain J."/>
            <person name="Cousserans F."/>
            <person name="Schaller J."/>
            <person name="Poirie M."/>
            <person name="Lanzrein B."/>
            <person name="Drezen J.-M."/>
            <person name="Moreau S.J.M."/>
        </authorList>
    </citation>
    <scope>NUCLEOTIDE SEQUENCE</scope>
    <source>
        <tissue evidence="1">Venom glands</tissue>
    </source>
</reference>
<accession>E6ZCK5</accession>
<feature type="non-terminal residue" evidence="1">
    <location>
        <position position="205"/>
    </location>
</feature>
<dbReference type="EMBL" id="FN908686">
    <property type="protein sequence ID" value="CBM69274.1"/>
    <property type="molecule type" value="mRNA"/>
</dbReference>
<proteinExistence type="evidence at transcript level"/>
<sequence>MVKLQIQKGKLQNGGIIGRGTNHWVPPSRTCTKVAPIVHDATAFVFDNITFPPDYALTGISFRKCVESWEHMNINIKTIRNCEGDDFIFLTAYGTSFNNILEGHNGEIVEGERSGILSLSGRRDYIKKDMLIPTKAEKHDQEEKRGNFATFRSTKRISNDAVPIIPYISTQDFMAKPTRPLVGIEMIYYGDDHHGGYISPVVYIK</sequence>
<name>E6ZCK5_9HYME</name>
<protein>
    <submittedName>
        <fullName evidence="1">Venom protein Ci-60</fullName>
    </submittedName>
</protein>
<feature type="non-terminal residue" evidence="1">
    <location>
        <position position="1"/>
    </location>
</feature>
<organism evidence="1">
    <name type="scientific">Chelonus inanitus</name>
    <dbReference type="NCBI Taxonomy" id="49201"/>
    <lineage>
        <taxon>Eukaryota</taxon>
        <taxon>Metazoa</taxon>
        <taxon>Ecdysozoa</taxon>
        <taxon>Arthropoda</taxon>
        <taxon>Hexapoda</taxon>
        <taxon>Insecta</taxon>
        <taxon>Pterygota</taxon>
        <taxon>Neoptera</taxon>
        <taxon>Endopterygota</taxon>
        <taxon>Hymenoptera</taxon>
        <taxon>Apocrita</taxon>
        <taxon>Ichneumonoidea</taxon>
        <taxon>Braconidae</taxon>
        <taxon>Cheloninae</taxon>
        <taxon>Chelonus</taxon>
    </lineage>
</organism>